<dbReference type="OMA" id="NEEYCRA"/>
<dbReference type="CDD" id="cd08958">
    <property type="entry name" value="FR_SDR_e"/>
    <property type="match status" value="1"/>
</dbReference>
<organism evidence="3">
    <name type="scientific">Triticum aestivum</name>
    <name type="common">Wheat</name>
    <dbReference type="NCBI Taxonomy" id="4565"/>
    <lineage>
        <taxon>Eukaryota</taxon>
        <taxon>Viridiplantae</taxon>
        <taxon>Streptophyta</taxon>
        <taxon>Embryophyta</taxon>
        <taxon>Tracheophyta</taxon>
        <taxon>Spermatophyta</taxon>
        <taxon>Magnoliopsida</taxon>
        <taxon>Liliopsida</taxon>
        <taxon>Poales</taxon>
        <taxon>Poaceae</taxon>
        <taxon>BOP clade</taxon>
        <taxon>Pooideae</taxon>
        <taxon>Triticodae</taxon>
        <taxon>Triticeae</taxon>
        <taxon>Triticinae</taxon>
        <taxon>Triticum</taxon>
    </lineage>
</organism>
<dbReference type="EnsemblPlants" id="TraesCS7D02G392100.1">
    <property type="protein sequence ID" value="TraesCS7D02G392100.1"/>
    <property type="gene ID" value="TraesCS7D02G392100"/>
</dbReference>
<dbReference type="Gene3D" id="3.40.50.720">
    <property type="entry name" value="NAD(P)-binding Rossmann-like Domain"/>
    <property type="match status" value="1"/>
</dbReference>
<reference evidence="3" key="1">
    <citation type="submission" date="2018-08" db="EMBL/GenBank/DDBJ databases">
        <authorList>
            <person name="Rossello M."/>
        </authorList>
    </citation>
    <scope>NUCLEOTIDE SEQUENCE [LARGE SCALE GENOMIC DNA]</scope>
    <source>
        <strain evidence="3">cv. Chinese Spring</strain>
    </source>
</reference>
<dbReference type="STRING" id="4565.A0A3B6TP17"/>
<dbReference type="Gramene" id="TraesCS7D02G392100.1">
    <property type="protein sequence ID" value="TraesCS7D02G392100.1"/>
    <property type="gene ID" value="TraesCS7D02G392100"/>
</dbReference>
<dbReference type="Gramene" id="TraesRN7D0100949100.1">
    <property type="protein sequence ID" value="TraesRN7D0100949100.1"/>
    <property type="gene ID" value="TraesRN7D0100949100"/>
</dbReference>
<dbReference type="Gramene" id="TraesCLE_scaffold_069660_01G000300.1">
    <property type="protein sequence ID" value="TraesCLE_scaffold_069660_01G000300.1"/>
    <property type="gene ID" value="TraesCLE_scaffold_069660_01G000300"/>
</dbReference>
<evidence type="ECO:0000256" key="1">
    <source>
        <dbReference type="ARBA" id="ARBA00023002"/>
    </source>
</evidence>
<proteinExistence type="predicted"/>
<dbReference type="InterPro" id="IPR036291">
    <property type="entry name" value="NAD(P)-bd_dom_sf"/>
</dbReference>
<dbReference type="FunFam" id="3.40.50.720:FF:000219">
    <property type="entry name" value="Cinnamoyl-CoA reductase 1"/>
    <property type="match status" value="1"/>
</dbReference>
<dbReference type="GO" id="GO:0016616">
    <property type="term" value="F:oxidoreductase activity, acting on the CH-OH group of donors, NAD or NADP as acceptor"/>
    <property type="evidence" value="ECO:0000318"/>
    <property type="project" value="GO_Central"/>
</dbReference>
<evidence type="ECO:0000313" key="4">
    <source>
        <dbReference type="Proteomes" id="UP000019116"/>
    </source>
</evidence>
<evidence type="ECO:0000259" key="2">
    <source>
        <dbReference type="Pfam" id="PF01370"/>
    </source>
</evidence>
<dbReference type="PANTHER" id="PTHR10366:SF731">
    <property type="entry name" value="NAD-DEPENDENT EPIMERASE_DEHYDRATASE DOMAIN-CONTAINING PROTEIN"/>
    <property type="match status" value="1"/>
</dbReference>
<evidence type="ECO:0000313" key="3">
    <source>
        <dbReference type="EnsemblPlants" id="TraesCS7D02G392100.1"/>
    </source>
</evidence>
<dbReference type="Gramene" id="TraesROB_scaffold_074382_01G000100.1">
    <property type="protein sequence ID" value="TraesROB_scaffold_074382_01G000100.1"/>
    <property type="gene ID" value="TraesROB_scaffold_074382_01G000100"/>
</dbReference>
<dbReference type="Gramene" id="TraesWEE_scaffold_069705_01G000300.1">
    <property type="protein sequence ID" value="TraesWEE_scaffold_069705_01G000300.1"/>
    <property type="gene ID" value="TraesWEE_scaffold_069705_01G000300"/>
</dbReference>
<sequence length="368" mass="39871">MDPAGAGKATAAAAAVCVTGAGGFIASWLVERLLAGGDYAVHGTVRDPSDPKNKHLRALDGAGERLRLFKADVLDYASVASTVAGCAGVFHVASPCPAAQPTNPEVELLAPAVAGTLNVLRACREAGVRRVVVVSSVGAVFMNPNPPEGPTMDEHCWSNEEYCRATENWYCLSKTLAEREAWAYAEKAGLDVVTVCPPLVFGPLLQPTVNTSSLFLIRYLKCDGVNAMDDRVRNMVDVRDVADALVLAYESPEAAGRYICSAHARKVSEMVSVVRSLHPSLNCANKFVQLVGDEKVFSTEKLQRLGWKFRTLEETLKDSVESYMFVQLVGDEKVFSSEKLQRLGWKFRMLEGMLKDSAESYMSAGILS</sequence>
<dbReference type="PANTHER" id="PTHR10366">
    <property type="entry name" value="NAD DEPENDENT EPIMERASE/DEHYDRATASE"/>
    <property type="match status" value="1"/>
</dbReference>
<dbReference type="InterPro" id="IPR050425">
    <property type="entry name" value="NAD(P)_dehydrat-like"/>
</dbReference>
<dbReference type="Gramene" id="TraesCS7D03G0923600.1">
    <property type="protein sequence ID" value="TraesCS7D03G0923600.1.CDS"/>
    <property type="gene ID" value="TraesCS7D03G0923600"/>
</dbReference>
<feature type="domain" description="NAD-dependent epimerase/dehydratase" evidence="2">
    <location>
        <begin position="16"/>
        <end position="255"/>
    </location>
</feature>
<accession>A0A3B6TP17</accession>
<keyword evidence="1" id="KW-0560">Oxidoreductase</keyword>
<dbReference type="Proteomes" id="UP000019116">
    <property type="component" value="Chromosome 7D"/>
</dbReference>
<dbReference type="SUPFAM" id="SSF51735">
    <property type="entry name" value="NAD(P)-binding Rossmann-fold domains"/>
    <property type="match status" value="1"/>
</dbReference>
<dbReference type="OrthoDB" id="627691at2759"/>
<name>A0A3B6TP17_WHEAT</name>
<dbReference type="SMR" id="A0A3B6TP17"/>
<dbReference type="Pfam" id="PF01370">
    <property type="entry name" value="Epimerase"/>
    <property type="match status" value="1"/>
</dbReference>
<dbReference type="Gramene" id="TraesCAD_scaffold_055094_01G000100.1">
    <property type="protein sequence ID" value="TraesCAD_scaffold_055094_01G000100.1"/>
    <property type="gene ID" value="TraesCAD_scaffold_055094_01G000100"/>
</dbReference>
<protein>
    <recommendedName>
        <fullName evidence="2">NAD-dependent epimerase/dehydratase domain-containing protein</fullName>
    </recommendedName>
</protein>
<keyword evidence="4" id="KW-1185">Reference proteome</keyword>
<reference evidence="3" key="2">
    <citation type="submission" date="2018-10" db="UniProtKB">
        <authorList>
            <consortium name="EnsemblPlants"/>
        </authorList>
    </citation>
    <scope>IDENTIFICATION</scope>
</reference>
<dbReference type="InterPro" id="IPR001509">
    <property type="entry name" value="Epimerase_deHydtase"/>
</dbReference>
<dbReference type="AlphaFoldDB" id="A0A3B6TP17"/>